<dbReference type="PROSITE" id="PS51257">
    <property type="entry name" value="PROKAR_LIPOPROTEIN"/>
    <property type="match status" value="1"/>
</dbReference>
<accession>A0AAJ5VSD9</accession>
<name>A0AAJ5VSD9_9HYPH</name>
<evidence type="ECO:0000313" key="1">
    <source>
        <dbReference type="EMBL" id="WEK03250.1"/>
    </source>
</evidence>
<dbReference type="EMBL" id="CP119312">
    <property type="protein sequence ID" value="WEK03250.1"/>
    <property type="molecule type" value="Genomic_DNA"/>
</dbReference>
<sequence>MARDDEDTAINNDVHALLPIPVAAQSCFVRNYSDDHLQAHPGHQVAQIIALHTPGDVETKEDYDIRIRFRDDKREFAATTYCEDIDGTTTCMIECDGGVVLPSIDQYGQLRLSTEYLRAKYAGVARHAAGCAEPVTRSIADVSPSGEAVPTLFLMHPDKLHFCDWSRR</sequence>
<proteinExistence type="predicted"/>
<reference evidence="1" key="1">
    <citation type="submission" date="2023-03" db="EMBL/GenBank/DDBJ databases">
        <title>Andean soil-derived lignocellulolytic bacterial consortium as a source of novel taxa and putative plastic-active enzymes.</title>
        <authorList>
            <person name="Diaz-Garcia L."/>
            <person name="Chuvochina M."/>
            <person name="Feuerriegel G."/>
            <person name="Bunk B."/>
            <person name="Sproer C."/>
            <person name="Streit W.R."/>
            <person name="Rodriguez L.M."/>
            <person name="Overmann J."/>
            <person name="Jimenez D.J."/>
        </authorList>
    </citation>
    <scope>NUCLEOTIDE SEQUENCE</scope>
    <source>
        <strain evidence="1">MAG 4196</strain>
    </source>
</reference>
<dbReference type="Proteomes" id="UP001217476">
    <property type="component" value="Chromosome"/>
</dbReference>
<organism evidence="1 2">
    <name type="scientific">Candidatus Devosia phytovorans</name>
    <dbReference type="NCBI Taxonomy" id="3121372"/>
    <lineage>
        <taxon>Bacteria</taxon>
        <taxon>Pseudomonadati</taxon>
        <taxon>Pseudomonadota</taxon>
        <taxon>Alphaproteobacteria</taxon>
        <taxon>Hyphomicrobiales</taxon>
        <taxon>Devosiaceae</taxon>
        <taxon>Devosia</taxon>
    </lineage>
</organism>
<protein>
    <submittedName>
        <fullName evidence="1">Uncharacterized protein</fullName>
    </submittedName>
</protein>
<evidence type="ECO:0000313" key="2">
    <source>
        <dbReference type="Proteomes" id="UP001217476"/>
    </source>
</evidence>
<gene>
    <name evidence="1" type="ORF">P0Y65_13715</name>
</gene>
<dbReference type="AlphaFoldDB" id="A0AAJ5VSD9"/>